<feature type="compositionally biased region" description="Basic and acidic residues" evidence="1">
    <location>
        <begin position="215"/>
        <end position="233"/>
    </location>
</feature>
<dbReference type="FunFam" id="3.30.420.10:FF:000063">
    <property type="entry name" value="Retrovirus-related Pol polyprotein from transposon 297-like Protein"/>
    <property type="match status" value="1"/>
</dbReference>
<sequence length="233" mass="27176">MSESECPDLPWMTVGTDIFYWNNNNYLIIVDYYSRYFEIAKLENIRASCVITHMKSVFARHGIPTKVRSDSGSQYVSAEFRQFAESWGFTHTVSSPHYQQSNGLAERFVQSVKKMLSKSKQDGKDPYIAMLKYRNTPLENLDSPAQLLMNRRLRTTIPTIKNRLKPKCEGQIFKRNRKHLMKTKEDKIEQTSLEKANENNHNDNITDEQSTEPSSVRRSERSVKKPTRLIEEC</sequence>
<dbReference type="EMBL" id="UYJE01006536">
    <property type="protein sequence ID" value="VDI46806.1"/>
    <property type="molecule type" value="Genomic_DNA"/>
</dbReference>
<dbReference type="GO" id="GO:0015074">
    <property type="term" value="P:DNA integration"/>
    <property type="evidence" value="ECO:0007669"/>
    <property type="project" value="InterPro"/>
</dbReference>
<dbReference type="Pfam" id="PF00665">
    <property type="entry name" value="rve"/>
    <property type="match status" value="1"/>
</dbReference>
<proteinExistence type="predicted"/>
<keyword evidence="4" id="KW-1185">Reference proteome</keyword>
<dbReference type="AlphaFoldDB" id="A0A8B6F9H6"/>
<dbReference type="InterPro" id="IPR001584">
    <property type="entry name" value="Integrase_cat-core"/>
</dbReference>
<dbReference type="PROSITE" id="PS50994">
    <property type="entry name" value="INTEGRASE"/>
    <property type="match status" value="1"/>
</dbReference>
<reference evidence="3" key="1">
    <citation type="submission" date="2018-11" db="EMBL/GenBank/DDBJ databases">
        <authorList>
            <person name="Alioto T."/>
            <person name="Alioto T."/>
        </authorList>
    </citation>
    <scope>NUCLEOTIDE SEQUENCE</scope>
</reference>
<evidence type="ECO:0000313" key="3">
    <source>
        <dbReference type="EMBL" id="VDI46806.1"/>
    </source>
</evidence>
<evidence type="ECO:0000313" key="4">
    <source>
        <dbReference type="Proteomes" id="UP000596742"/>
    </source>
</evidence>
<name>A0A8B6F9H6_MYTGA</name>
<dbReference type="InterPro" id="IPR036397">
    <property type="entry name" value="RNaseH_sf"/>
</dbReference>
<dbReference type="PANTHER" id="PTHR37984:SF7">
    <property type="entry name" value="INTEGRASE CATALYTIC DOMAIN-CONTAINING PROTEIN"/>
    <property type="match status" value="1"/>
</dbReference>
<accession>A0A8B6F9H6</accession>
<dbReference type="OrthoDB" id="444601at2759"/>
<dbReference type="Gene3D" id="3.30.420.10">
    <property type="entry name" value="Ribonuclease H-like superfamily/Ribonuclease H"/>
    <property type="match status" value="1"/>
</dbReference>
<dbReference type="PANTHER" id="PTHR37984">
    <property type="entry name" value="PROTEIN CBG26694"/>
    <property type="match status" value="1"/>
</dbReference>
<evidence type="ECO:0000256" key="1">
    <source>
        <dbReference type="SAM" id="MobiDB-lite"/>
    </source>
</evidence>
<dbReference type="GO" id="GO:0003676">
    <property type="term" value="F:nucleic acid binding"/>
    <property type="evidence" value="ECO:0007669"/>
    <property type="project" value="InterPro"/>
</dbReference>
<organism evidence="3 4">
    <name type="scientific">Mytilus galloprovincialis</name>
    <name type="common">Mediterranean mussel</name>
    <dbReference type="NCBI Taxonomy" id="29158"/>
    <lineage>
        <taxon>Eukaryota</taxon>
        <taxon>Metazoa</taxon>
        <taxon>Spiralia</taxon>
        <taxon>Lophotrochozoa</taxon>
        <taxon>Mollusca</taxon>
        <taxon>Bivalvia</taxon>
        <taxon>Autobranchia</taxon>
        <taxon>Pteriomorphia</taxon>
        <taxon>Mytilida</taxon>
        <taxon>Mytiloidea</taxon>
        <taxon>Mytilidae</taxon>
        <taxon>Mytilinae</taxon>
        <taxon>Mytilus</taxon>
    </lineage>
</organism>
<feature type="domain" description="Integrase catalytic" evidence="2">
    <location>
        <begin position="3"/>
        <end position="174"/>
    </location>
</feature>
<evidence type="ECO:0000259" key="2">
    <source>
        <dbReference type="PROSITE" id="PS50994"/>
    </source>
</evidence>
<comment type="caution">
    <text evidence="3">The sequence shown here is derived from an EMBL/GenBank/DDBJ whole genome shotgun (WGS) entry which is preliminary data.</text>
</comment>
<gene>
    <name evidence="3" type="ORF">MGAL_10B094200</name>
</gene>
<feature type="region of interest" description="Disordered" evidence="1">
    <location>
        <begin position="193"/>
        <end position="233"/>
    </location>
</feature>
<dbReference type="Proteomes" id="UP000596742">
    <property type="component" value="Unassembled WGS sequence"/>
</dbReference>
<protein>
    <recommendedName>
        <fullName evidence="2">Integrase catalytic domain-containing protein</fullName>
    </recommendedName>
</protein>
<dbReference type="SUPFAM" id="SSF53098">
    <property type="entry name" value="Ribonuclease H-like"/>
    <property type="match status" value="1"/>
</dbReference>
<dbReference type="InterPro" id="IPR012337">
    <property type="entry name" value="RNaseH-like_sf"/>
</dbReference>
<dbReference type="InterPro" id="IPR050951">
    <property type="entry name" value="Retrovirus_Pol_polyprotein"/>
</dbReference>